<keyword evidence="2" id="KW-0677">Repeat</keyword>
<dbReference type="OrthoDB" id="6352355at2759"/>
<dbReference type="PROSITE" id="PS50023">
    <property type="entry name" value="LIM_DOMAIN_2"/>
    <property type="match status" value="2"/>
</dbReference>
<keyword evidence="1 5" id="KW-0479">Metal-binding</keyword>
<dbReference type="InterPro" id="IPR050945">
    <property type="entry name" value="LMO_RBTN_TF"/>
</dbReference>
<evidence type="ECO:0000313" key="8">
    <source>
        <dbReference type="EMBL" id="JAB91925.1"/>
    </source>
</evidence>
<evidence type="ECO:0000256" key="6">
    <source>
        <dbReference type="SAM" id="MobiDB-lite"/>
    </source>
</evidence>
<feature type="domain" description="LIM zinc-binding" evidence="7">
    <location>
        <begin position="45"/>
        <end position="107"/>
    </location>
</feature>
<sequence>MFWHEDCLKCGCCDCRLGEVGNTLFTKGNLILCKRDYLRLFGSTGNCSACNKLIPAFEMVMRARTNVYHLECFACQQCQHRFCVGDRFYLNENKILCEYDYEERLVFASMANHPILKRHANAIGQGSPTGAGALMGGGGGGGSPNNHGNVVQNGPRTPGDHNNNNNGPQAGPGGSPFNNLQVRVLSPASTVAHMKNSLGASS</sequence>
<dbReference type="GO" id="GO:0046872">
    <property type="term" value="F:metal ion binding"/>
    <property type="evidence" value="ECO:0007669"/>
    <property type="project" value="UniProtKB-KW"/>
</dbReference>
<gene>
    <name evidence="8" type="primary">RBTN1</name>
</gene>
<dbReference type="InterPro" id="IPR001781">
    <property type="entry name" value="Znf_LIM"/>
</dbReference>
<keyword evidence="3 5" id="KW-0862">Zinc</keyword>
<proteinExistence type="evidence at transcript level"/>
<dbReference type="SUPFAM" id="SSF57716">
    <property type="entry name" value="Glucocorticoid receptor-like (DNA-binding domain)"/>
    <property type="match status" value="2"/>
</dbReference>
<feature type="compositionally biased region" description="Gly residues" evidence="6">
    <location>
        <begin position="127"/>
        <end position="143"/>
    </location>
</feature>
<dbReference type="GO" id="GO:0140297">
    <property type="term" value="F:DNA-binding transcription factor binding"/>
    <property type="evidence" value="ECO:0007669"/>
    <property type="project" value="TreeGrafter"/>
</dbReference>
<accession>W8ASS4</accession>
<evidence type="ECO:0000259" key="7">
    <source>
        <dbReference type="PROSITE" id="PS50023"/>
    </source>
</evidence>
<dbReference type="EMBL" id="GAMC01014630">
    <property type="protein sequence ID" value="JAB91925.1"/>
    <property type="molecule type" value="mRNA"/>
</dbReference>
<keyword evidence="4 5" id="KW-0440">LIM domain</keyword>
<dbReference type="PANTHER" id="PTHR45787">
    <property type="entry name" value="LD11652P"/>
    <property type="match status" value="1"/>
</dbReference>
<dbReference type="GO" id="GO:0003713">
    <property type="term" value="F:transcription coactivator activity"/>
    <property type="evidence" value="ECO:0007669"/>
    <property type="project" value="TreeGrafter"/>
</dbReference>
<dbReference type="CDD" id="cd09390">
    <property type="entry name" value="LIM2_dLMO"/>
    <property type="match status" value="1"/>
</dbReference>
<dbReference type="AlphaFoldDB" id="W8ASS4"/>
<reference evidence="8" key="2">
    <citation type="journal article" date="2014" name="BMC Genomics">
        <title>A genomic perspective to assessing quality of mass-reared SIT flies used in Mediterranean fruit fly (Ceratitis capitata) eradication in California.</title>
        <authorList>
            <person name="Calla B."/>
            <person name="Hall B."/>
            <person name="Hou S."/>
            <person name="Geib S.M."/>
        </authorList>
    </citation>
    <scope>NUCLEOTIDE SEQUENCE</scope>
</reference>
<feature type="compositionally biased region" description="Low complexity" evidence="6">
    <location>
        <begin position="155"/>
        <end position="169"/>
    </location>
</feature>
<dbReference type="PANTHER" id="PTHR45787:SF12">
    <property type="entry name" value="BEADEX, ISOFORM D"/>
    <property type="match status" value="1"/>
</dbReference>
<reference evidence="8" key="1">
    <citation type="submission" date="2013-07" db="EMBL/GenBank/DDBJ databases">
        <authorList>
            <person name="Geib S."/>
        </authorList>
    </citation>
    <scope>NUCLEOTIDE SEQUENCE</scope>
</reference>
<evidence type="ECO:0000256" key="5">
    <source>
        <dbReference type="PROSITE-ProRule" id="PRU00125"/>
    </source>
</evidence>
<dbReference type="GO" id="GO:0045944">
    <property type="term" value="P:positive regulation of transcription by RNA polymerase II"/>
    <property type="evidence" value="ECO:0007669"/>
    <property type="project" value="TreeGrafter"/>
</dbReference>
<evidence type="ECO:0000256" key="2">
    <source>
        <dbReference type="ARBA" id="ARBA00022737"/>
    </source>
</evidence>
<feature type="region of interest" description="Disordered" evidence="6">
    <location>
        <begin position="127"/>
        <end position="180"/>
    </location>
</feature>
<dbReference type="Gene3D" id="2.10.110.10">
    <property type="entry name" value="Cysteine Rich Protein"/>
    <property type="match status" value="2"/>
</dbReference>
<evidence type="ECO:0000256" key="1">
    <source>
        <dbReference type="ARBA" id="ARBA00022723"/>
    </source>
</evidence>
<dbReference type="FunFam" id="2.10.110.10:FF:000016">
    <property type="entry name" value="LIM domain only 3"/>
    <property type="match status" value="1"/>
</dbReference>
<name>W8ASS4_CERCA</name>
<evidence type="ECO:0000256" key="3">
    <source>
        <dbReference type="ARBA" id="ARBA00022833"/>
    </source>
</evidence>
<feature type="domain" description="LIM zinc-binding" evidence="7">
    <location>
        <begin position="1"/>
        <end position="43"/>
    </location>
</feature>
<protein>
    <submittedName>
        <fullName evidence="8">Rhombotin-1</fullName>
    </submittedName>
</protein>
<dbReference type="Pfam" id="PF00412">
    <property type="entry name" value="LIM"/>
    <property type="match status" value="2"/>
</dbReference>
<dbReference type="GO" id="GO:0005634">
    <property type="term" value="C:nucleus"/>
    <property type="evidence" value="ECO:0007669"/>
    <property type="project" value="TreeGrafter"/>
</dbReference>
<dbReference type="SMART" id="SM00132">
    <property type="entry name" value="LIM"/>
    <property type="match status" value="1"/>
</dbReference>
<evidence type="ECO:0000256" key="4">
    <source>
        <dbReference type="ARBA" id="ARBA00023038"/>
    </source>
</evidence>
<organism evidence="8">
    <name type="scientific">Ceratitis capitata</name>
    <name type="common">Mediterranean fruit fly</name>
    <name type="synonym">Tephritis capitata</name>
    <dbReference type="NCBI Taxonomy" id="7213"/>
    <lineage>
        <taxon>Eukaryota</taxon>
        <taxon>Metazoa</taxon>
        <taxon>Ecdysozoa</taxon>
        <taxon>Arthropoda</taxon>
        <taxon>Hexapoda</taxon>
        <taxon>Insecta</taxon>
        <taxon>Pterygota</taxon>
        <taxon>Neoptera</taxon>
        <taxon>Endopterygota</taxon>
        <taxon>Diptera</taxon>
        <taxon>Brachycera</taxon>
        <taxon>Muscomorpha</taxon>
        <taxon>Tephritoidea</taxon>
        <taxon>Tephritidae</taxon>
        <taxon>Ceratitis</taxon>
        <taxon>Ceratitis</taxon>
    </lineage>
</organism>
<dbReference type="PROSITE" id="PS00478">
    <property type="entry name" value="LIM_DOMAIN_1"/>
    <property type="match status" value="1"/>
</dbReference>